<name>A0AB74UBS2_9GAMM</name>
<evidence type="ECO:0008006" key="2">
    <source>
        <dbReference type="Google" id="ProtNLM"/>
    </source>
</evidence>
<evidence type="ECO:0000313" key="1">
    <source>
        <dbReference type="EMBL" id="XCJ78407.1"/>
    </source>
</evidence>
<organism evidence="1">
    <name type="scientific">Salinicola endophyticus</name>
    <dbReference type="NCBI Taxonomy" id="1949083"/>
    <lineage>
        <taxon>Bacteria</taxon>
        <taxon>Pseudomonadati</taxon>
        <taxon>Pseudomonadota</taxon>
        <taxon>Gammaproteobacteria</taxon>
        <taxon>Oceanospirillales</taxon>
        <taxon>Halomonadaceae</taxon>
        <taxon>Salinicola</taxon>
    </lineage>
</organism>
<dbReference type="AlphaFoldDB" id="A0AB74UBS2"/>
<dbReference type="InterPro" id="IPR023346">
    <property type="entry name" value="Lysozyme-like_dom_sf"/>
</dbReference>
<dbReference type="RefSeq" id="WP_353979408.1">
    <property type="nucleotide sequence ID" value="NZ_CP159578.1"/>
</dbReference>
<accession>A0AB74UBS2</accession>
<dbReference type="EMBL" id="CP159578">
    <property type="protein sequence ID" value="XCJ78407.1"/>
    <property type="molecule type" value="Genomic_DNA"/>
</dbReference>
<proteinExistence type="predicted"/>
<dbReference type="SUPFAM" id="SSF53955">
    <property type="entry name" value="Lysozyme-like"/>
    <property type="match status" value="1"/>
</dbReference>
<protein>
    <recommendedName>
        <fullName evidence="2">Lytic transglycosylase</fullName>
    </recommendedName>
</protein>
<dbReference type="Gene3D" id="1.10.530.10">
    <property type="match status" value="1"/>
</dbReference>
<sequence length="225" mass="24894">MGGAFFAPSGLLRDLAAVLRPFYSEFPMRFMRDVEMIGSGRYPLRVRLAWGAHVSDAFVDALFALSARFGWSLDHVNWLMACMAFETGRTFDPAVRNAAGSGATGLIQFMPLTARGLGTTTEALAAMTDIEQLEYVEAYFRPYHRRISTLPDMYLAILLPAYVGRPGGAVLFTEGRVSYRQNAGLDADNDGRVTKDEAAQRVQEMLIEGQRPADARDVWQEEVAA</sequence>
<gene>
    <name evidence="1" type="ORF">ABV408_13305</name>
</gene>
<reference evidence="1" key="1">
    <citation type="submission" date="2024-06" db="EMBL/GenBank/DDBJ databases">
        <title>Complete genome of Salinicola endophyticus HNIBRBA4755.</title>
        <authorList>
            <person name="Shin S.Y."/>
            <person name="Kang H."/>
            <person name="Song J."/>
        </authorList>
    </citation>
    <scope>NUCLEOTIDE SEQUENCE</scope>
    <source>
        <strain evidence="1">HNIBRBA4755</strain>
    </source>
</reference>